<dbReference type="PROSITE" id="PS51257">
    <property type="entry name" value="PROKAR_LIPOPROTEIN"/>
    <property type="match status" value="1"/>
</dbReference>
<name>A0A2Z6IM90_ACIFI</name>
<dbReference type="KEGG" id="afj:AFERRID_30260"/>
<evidence type="ECO:0000313" key="1">
    <source>
        <dbReference type="EMBL" id="BBF66808.1"/>
    </source>
</evidence>
<organism evidence="1 2">
    <name type="scientific">Acidithiobacillus ferridurans</name>
    <dbReference type="NCBI Taxonomy" id="1232575"/>
    <lineage>
        <taxon>Bacteria</taxon>
        <taxon>Pseudomonadati</taxon>
        <taxon>Pseudomonadota</taxon>
        <taxon>Acidithiobacillia</taxon>
        <taxon>Acidithiobacillales</taxon>
        <taxon>Acidithiobacillaceae</taxon>
        <taxon>Acidithiobacillus</taxon>
    </lineage>
</organism>
<dbReference type="RefSeq" id="WP_126605643.1">
    <property type="nucleotide sequence ID" value="NZ_AP018795.1"/>
</dbReference>
<evidence type="ECO:0000313" key="2">
    <source>
        <dbReference type="Proteomes" id="UP000280188"/>
    </source>
</evidence>
<dbReference type="Proteomes" id="UP000280188">
    <property type="component" value="Chromosome"/>
</dbReference>
<keyword evidence="2" id="KW-1185">Reference proteome</keyword>
<protein>
    <submittedName>
        <fullName evidence="1">Uncharacterized protein</fullName>
    </submittedName>
</protein>
<accession>A0A2Z6IM90</accession>
<dbReference type="EMBL" id="AP018795">
    <property type="protein sequence ID" value="BBF66808.1"/>
    <property type="molecule type" value="Genomic_DNA"/>
</dbReference>
<reference evidence="1 2" key="1">
    <citation type="journal article" date="2018" name="Microbiol. Resour. Announc.">
        <title>Complete Genome Sequence of Acidithiobacillus ferridurans JCM 18981.</title>
        <authorList>
            <person name="Miyauchi T."/>
            <person name="Kouzuma A."/>
            <person name="Abe T."/>
            <person name="Watanabe K."/>
        </authorList>
    </citation>
    <scope>NUCLEOTIDE SEQUENCE [LARGE SCALE GENOMIC DNA]</scope>
    <source>
        <strain evidence="2">ATCC 33020 / DSM 29468 / JCM 18981 / 11Fe</strain>
    </source>
</reference>
<sequence length="151" mass="15038">MKSRLILALAAASTLALGGCATAPLSYRNYSATENLGTQTLQTGVVIRTMPIEIRDSAAPNANGAMGGIGGGAIGYAVGGNAIGAIIGLVGGMLVGHALTPGEIHGTEVMVRLNTGQLIGVPEIGNPGLNVGEQVAILRGARGRTRAVPLS</sequence>
<dbReference type="AlphaFoldDB" id="A0A2Z6IM90"/>
<proteinExistence type="predicted"/>
<gene>
    <name evidence="1" type="ORF">AFERRID_30260</name>
</gene>